<keyword evidence="1" id="KW-0812">Transmembrane</keyword>
<accession>A0ABM0YYT5</accession>
<protein>
    <submittedName>
        <fullName evidence="3">Uncharacterized protein LOC104784688</fullName>
    </submittedName>
</protein>
<dbReference type="Proteomes" id="UP000694864">
    <property type="component" value="Chromosome 5"/>
</dbReference>
<reference evidence="3" key="2">
    <citation type="submission" date="2025-08" db="UniProtKB">
        <authorList>
            <consortium name="RefSeq"/>
        </authorList>
    </citation>
    <scope>IDENTIFICATION</scope>
    <source>
        <tissue evidence="3">Leaf</tissue>
    </source>
</reference>
<dbReference type="GeneID" id="104784688"/>
<keyword evidence="1" id="KW-1133">Transmembrane helix</keyword>
<proteinExistence type="predicted"/>
<evidence type="ECO:0000313" key="3">
    <source>
        <dbReference type="RefSeq" id="XP_010508043.2"/>
    </source>
</evidence>
<reference evidence="2" key="1">
    <citation type="journal article" date="2014" name="Nat. Commun.">
        <title>The emerging biofuel crop Camelina sativa retains a highly undifferentiated hexaploid genome structure.</title>
        <authorList>
            <person name="Kagale S."/>
            <person name="Koh C."/>
            <person name="Nixon J."/>
            <person name="Bollina V."/>
            <person name="Clarke W.E."/>
            <person name="Tuteja R."/>
            <person name="Spillane C."/>
            <person name="Robinson S.J."/>
            <person name="Links M.G."/>
            <person name="Clarke C."/>
            <person name="Higgins E.E."/>
            <person name="Huebert T."/>
            <person name="Sharpe A.G."/>
            <person name="Parkin I.A."/>
        </authorList>
    </citation>
    <scope>NUCLEOTIDE SEQUENCE [LARGE SCALE GENOMIC DNA]</scope>
    <source>
        <strain evidence="2">cv. DH55</strain>
    </source>
</reference>
<organism evidence="2 3">
    <name type="scientific">Camelina sativa</name>
    <name type="common">False flax</name>
    <name type="synonym">Myagrum sativum</name>
    <dbReference type="NCBI Taxonomy" id="90675"/>
    <lineage>
        <taxon>Eukaryota</taxon>
        <taxon>Viridiplantae</taxon>
        <taxon>Streptophyta</taxon>
        <taxon>Embryophyta</taxon>
        <taxon>Tracheophyta</taxon>
        <taxon>Spermatophyta</taxon>
        <taxon>Magnoliopsida</taxon>
        <taxon>eudicotyledons</taxon>
        <taxon>Gunneridae</taxon>
        <taxon>Pentapetalae</taxon>
        <taxon>rosids</taxon>
        <taxon>malvids</taxon>
        <taxon>Brassicales</taxon>
        <taxon>Brassicaceae</taxon>
        <taxon>Camelineae</taxon>
        <taxon>Camelina</taxon>
    </lineage>
</organism>
<gene>
    <name evidence="3" type="primary">LOC104784688</name>
</gene>
<name>A0ABM0YYT5_CAMSA</name>
<sequence length="221" mass="24919">MTPKHSSLALLSVCYVNHFCMIAVDVYLVLMCFAKCAYHGLRTALCAVLTLKAFKLMKTFKRWLINLLKAMLESRELLSMAQNKEEVENDNTKVIYADVSMERGSFLVQQAMRCPESAKSRLAMCTEDIRDQLGREGNTPELSSQLGAVLGMLGGCSREMGDSSSAVNHFEESIEFLMKLPMNDLEITYTLYVSLNKIGDLKYYDQDLQSCKVILLSCFKC</sequence>
<feature type="transmembrane region" description="Helical" evidence="1">
    <location>
        <begin position="7"/>
        <end position="30"/>
    </location>
</feature>
<keyword evidence="1" id="KW-0472">Membrane</keyword>
<evidence type="ECO:0000256" key="1">
    <source>
        <dbReference type="SAM" id="Phobius"/>
    </source>
</evidence>
<keyword evidence="2" id="KW-1185">Reference proteome</keyword>
<evidence type="ECO:0000313" key="2">
    <source>
        <dbReference type="Proteomes" id="UP000694864"/>
    </source>
</evidence>
<dbReference type="RefSeq" id="XP_010508043.2">
    <property type="nucleotide sequence ID" value="XM_010509741.2"/>
</dbReference>